<organism evidence="1 2">
    <name type="scientific">Gossypium arboreum</name>
    <name type="common">Tree cotton</name>
    <name type="synonym">Gossypium nanking</name>
    <dbReference type="NCBI Taxonomy" id="29729"/>
    <lineage>
        <taxon>Eukaryota</taxon>
        <taxon>Viridiplantae</taxon>
        <taxon>Streptophyta</taxon>
        <taxon>Embryophyta</taxon>
        <taxon>Tracheophyta</taxon>
        <taxon>Spermatophyta</taxon>
        <taxon>Magnoliopsida</taxon>
        <taxon>eudicotyledons</taxon>
        <taxon>Gunneridae</taxon>
        <taxon>Pentapetalae</taxon>
        <taxon>rosids</taxon>
        <taxon>malvids</taxon>
        <taxon>Malvales</taxon>
        <taxon>Malvaceae</taxon>
        <taxon>Malvoideae</taxon>
        <taxon>Gossypium</taxon>
    </lineage>
</organism>
<accession>A0A0B0MY00</accession>
<evidence type="ECO:0000313" key="2">
    <source>
        <dbReference type="Proteomes" id="UP000032142"/>
    </source>
</evidence>
<keyword evidence="2" id="KW-1185">Reference proteome</keyword>
<protein>
    <submittedName>
        <fullName evidence="1">Uncharacterized protein</fullName>
    </submittedName>
</protein>
<name>A0A0B0MY00_GOSAR</name>
<dbReference type="AlphaFoldDB" id="A0A0B0MY00"/>
<sequence>MPYFKIYISKSTNMRFDSVAKILDDP</sequence>
<evidence type="ECO:0000313" key="1">
    <source>
        <dbReference type="EMBL" id="KHG05242.1"/>
    </source>
</evidence>
<dbReference type="Proteomes" id="UP000032142">
    <property type="component" value="Unassembled WGS sequence"/>
</dbReference>
<reference evidence="2" key="1">
    <citation type="submission" date="2014-09" db="EMBL/GenBank/DDBJ databases">
        <authorList>
            <person name="Mudge J."/>
            <person name="Ramaraj T."/>
            <person name="Lindquist I.E."/>
            <person name="Bharti A.K."/>
            <person name="Sundararajan A."/>
            <person name="Cameron C.T."/>
            <person name="Woodward J.E."/>
            <person name="May G.D."/>
            <person name="Brubaker C."/>
            <person name="Broadhvest J."/>
            <person name="Wilkins T.A."/>
        </authorList>
    </citation>
    <scope>NUCLEOTIDE SEQUENCE</scope>
    <source>
        <strain evidence="2">cv. AKA8401</strain>
    </source>
</reference>
<comment type="caution">
    <text evidence="1">The sequence shown here is derived from an EMBL/GenBank/DDBJ whole genome shotgun (WGS) entry which is preliminary data.</text>
</comment>
<proteinExistence type="predicted"/>
<gene>
    <name evidence="1" type="ORF">F383_31590</name>
</gene>
<dbReference type="EMBL" id="JRRC01426391">
    <property type="protein sequence ID" value="KHG05242.1"/>
    <property type="molecule type" value="Genomic_DNA"/>
</dbReference>